<gene>
    <name evidence="2" type="ORF">G6F51_013371</name>
</gene>
<feature type="domain" description="BRCT" evidence="1">
    <location>
        <begin position="80"/>
        <end position="142"/>
    </location>
</feature>
<dbReference type="OrthoDB" id="2283618at2759"/>
<comment type="caution">
    <text evidence="2">The sequence shown here is derived from an EMBL/GenBank/DDBJ whole genome shotgun (WGS) entry which is preliminary data.</text>
</comment>
<proteinExistence type="predicted"/>
<reference evidence="2" key="1">
    <citation type="journal article" date="2020" name="Microb. Genom.">
        <title>Genetic diversity of clinical and environmental Mucorales isolates obtained from an investigation of mucormycosis cases among solid organ transplant recipients.</title>
        <authorList>
            <person name="Nguyen M.H."/>
            <person name="Kaul D."/>
            <person name="Muto C."/>
            <person name="Cheng S.J."/>
            <person name="Richter R.A."/>
            <person name="Bruno V.M."/>
            <person name="Liu G."/>
            <person name="Beyhan S."/>
            <person name="Sundermann A.J."/>
            <person name="Mounaud S."/>
            <person name="Pasculle A.W."/>
            <person name="Nierman W.C."/>
            <person name="Driscoll E."/>
            <person name="Cumbie R."/>
            <person name="Clancy C.J."/>
            <person name="Dupont C.L."/>
        </authorList>
    </citation>
    <scope>NUCLEOTIDE SEQUENCE</scope>
    <source>
        <strain evidence="2">GL16</strain>
    </source>
</reference>
<dbReference type="PROSITE" id="PS50172">
    <property type="entry name" value="BRCT"/>
    <property type="match status" value="1"/>
</dbReference>
<dbReference type="InterPro" id="IPR036420">
    <property type="entry name" value="BRCT_dom_sf"/>
</dbReference>
<evidence type="ECO:0000313" key="3">
    <source>
        <dbReference type="Proteomes" id="UP000717996"/>
    </source>
</evidence>
<dbReference type="EMBL" id="JAANIT010005169">
    <property type="protein sequence ID" value="KAG1531829.1"/>
    <property type="molecule type" value="Genomic_DNA"/>
</dbReference>
<dbReference type="InterPro" id="IPR001357">
    <property type="entry name" value="BRCT_dom"/>
</dbReference>
<dbReference type="Proteomes" id="UP000717996">
    <property type="component" value="Unassembled WGS sequence"/>
</dbReference>
<organism evidence="2 3">
    <name type="scientific">Rhizopus oryzae</name>
    <name type="common">Mucormycosis agent</name>
    <name type="synonym">Rhizopus arrhizus var. delemar</name>
    <dbReference type="NCBI Taxonomy" id="64495"/>
    <lineage>
        <taxon>Eukaryota</taxon>
        <taxon>Fungi</taxon>
        <taxon>Fungi incertae sedis</taxon>
        <taxon>Mucoromycota</taxon>
        <taxon>Mucoromycotina</taxon>
        <taxon>Mucoromycetes</taxon>
        <taxon>Mucorales</taxon>
        <taxon>Mucorineae</taxon>
        <taxon>Rhizopodaceae</taxon>
        <taxon>Rhizopus</taxon>
    </lineage>
</organism>
<dbReference type="AlphaFoldDB" id="A0A9P6XSU4"/>
<dbReference type="SUPFAM" id="SSF52113">
    <property type="entry name" value="BRCT domain"/>
    <property type="match status" value="1"/>
</dbReference>
<dbReference type="Gene3D" id="3.40.50.10190">
    <property type="entry name" value="BRCT domain"/>
    <property type="match status" value="1"/>
</dbReference>
<evidence type="ECO:0000259" key="1">
    <source>
        <dbReference type="PROSITE" id="PS50172"/>
    </source>
</evidence>
<name>A0A9P6XSU4_RHIOR</name>
<protein>
    <recommendedName>
        <fullName evidence="1">BRCT domain-containing protein</fullName>
    </recommendedName>
</protein>
<evidence type="ECO:0000313" key="2">
    <source>
        <dbReference type="EMBL" id="KAG1531829.1"/>
    </source>
</evidence>
<accession>A0A9P6XSU4</accession>
<sequence>MPLENDNVSRDESWHRKLANEFSERYFDYQLPGMLFLNMVSYFDCDRSDTVPDPLMMEWVKKKKTWDKLDLLSIRFQAEGGLISKTSSNQVTHVILNKHDLSNLEKLTSTFQNERLPRFVTSDWIEACIQNNTIINEGEFEPRLVRDRLY</sequence>